<comment type="caution">
    <text evidence="2">The sequence shown here is derived from an EMBL/GenBank/DDBJ whole genome shotgun (WGS) entry which is preliminary data.</text>
</comment>
<dbReference type="Proteomes" id="UP000221538">
    <property type="component" value="Unassembled WGS sequence"/>
</dbReference>
<dbReference type="SUPFAM" id="SSF53335">
    <property type="entry name" value="S-adenosyl-L-methionine-dependent methyltransferases"/>
    <property type="match status" value="1"/>
</dbReference>
<gene>
    <name evidence="2" type="ORF">SFOMI_0623</name>
</gene>
<reference evidence="2 3" key="1">
    <citation type="journal article" date="2013" name="Biodegradation">
        <title>Occurrence of 4-tert-butylphenol (4-t-BP) biodegradation in an aquatic sample caused by the presence of Spirodela polyrrhiza and isolation of a 4-t-BP-utilizing bacterium.</title>
        <authorList>
            <person name="Ogata Y."/>
            <person name="Toyama T."/>
            <person name="Yu N."/>
            <person name="Wang X."/>
            <person name="Sei K."/>
            <person name="Ike M."/>
        </authorList>
    </citation>
    <scope>NUCLEOTIDE SEQUENCE [LARGE SCALE GENOMIC DNA]</scope>
    <source>
        <strain evidence="2 3">OMI</strain>
    </source>
</reference>
<dbReference type="InterPro" id="IPR029063">
    <property type="entry name" value="SAM-dependent_MTases_sf"/>
</dbReference>
<dbReference type="GO" id="GO:0004766">
    <property type="term" value="F:spermidine synthase activity"/>
    <property type="evidence" value="ECO:0007669"/>
    <property type="project" value="UniProtKB-EC"/>
</dbReference>
<dbReference type="GO" id="GO:0006596">
    <property type="term" value="P:polyamine biosynthetic process"/>
    <property type="evidence" value="ECO:0007669"/>
    <property type="project" value="UniProtKB-KW"/>
</dbReference>
<dbReference type="PANTHER" id="PTHR43317:SF3">
    <property type="entry name" value="BLR2883 PROTEIN"/>
    <property type="match status" value="1"/>
</dbReference>
<accession>A0A292ZB34</accession>
<protein>
    <submittedName>
        <fullName evidence="2">Spermidine synthase</fullName>
        <ecNumber evidence="2">2.5.1.16</ecNumber>
    </submittedName>
</protein>
<organism evidence="2 3">
    <name type="scientific">Sphingobium fuliginis (strain ATCC 27551)</name>
    <dbReference type="NCBI Taxonomy" id="336203"/>
    <lineage>
        <taxon>Bacteria</taxon>
        <taxon>Pseudomonadati</taxon>
        <taxon>Pseudomonadota</taxon>
        <taxon>Alphaproteobacteria</taxon>
        <taxon>Sphingomonadales</taxon>
        <taxon>Sphingomonadaceae</taxon>
        <taxon>Sphingobium</taxon>
    </lineage>
</organism>
<proteinExistence type="predicted"/>
<evidence type="ECO:0000313" key="3">
    <source>
        <dbReference type="Proteomes" id="UP000221538"/>
    </source>
</evidence>
<dbReference type="PANTHER" id="PTHR43317">
    <property type="entry name" value="THERMOSPERMINE SYNTHASE ACAULIS5"/>
    <property type="match status" value="1"/>
</dbReference>
<dbReference type="EMBL" id="BEWI01000030">
    <property type="protein sequence ID" value="GAY20101.1"/>
    <property type="molecule type" value="Genomic_DNA"/>
</dbReference>
<evidence type="ECO:0000313" key="2">
    <source>
        <dbReference type="EMBL" id="GAY20101.1"/>
    </source>
</evidence>
<reference evidence="2 3" key="2">
    <citation type="journal article" date="2013" name="Environ. Sci. Technol.">
        <title>The 4-tert-butylphenol-utilizing bacterium Sphingobium fuliginis OMI can degrade bisphenols via phenolic ring hydroxylation and meta-cleavage pathway.</title>
        <authorList>
            <person name="Ogata Y."/>
            <person name="Goda S."/>
            <person name="Toyama T."/>
            <person name="Sei K."/>
            <person name="Ike M."/>
        </authorList>
    </citation>
    <scope>NUCLEOTIDE SEQUENCE [LARGE SCALE GENOMIC DNA]</scope>
    <source>
        <strain evidence="2 3">OMI</strain>
    </source>
</reference>
<dbReference type="EC" id="2.5.1.16" evidence="2"/>
<dbReference type="AlphaFoldDB" id="A0A292ZB34"/>
<dbReference type="Gene3D" id="3.40.50.150">
    <property type="entry name" value="Vaccinia Virus protein VP39"/>
    <property type="match status" value="1"/>
</dbReference>
<dbReference type="RefSeq" id="WP_218042306.1">
    <property type="nucleotide sequence ID" value="NZ_BEWI01000030.1"/>
</dbReference>
<keyword evidence="2" id="KW-0808">Transferase</keyword>
<name>A0A292ZB34_SPHSA</name>
<keyword evidence="1" id="KW-0620">Polyamine biosynthesis</keyword>
<evidence type="ECO:0000256" key="1">
    <source>
        <dbReference type="ARBA" id="ARBA00023115"/>
    </source>
</evidence>
<sequence>MFEEIAWEQTPIGELLLRRRRLQADGEDIWEIKLNDGYLMSSQFVAGEIALADLALAMVEGNDLDVVIGGLGLGYTAQAALRDPRVGQLTVVELIPQVIEWHDKHLLPLGEVLTSDPRCRLRQGDFFALATQEAGFDPDAPEKLHDAVLIDIDHSTKHFINDASADFYHEVSLAAMTRKLRPGGVLALWSTDAEDTDFVSVLEASLRDVRVERVEFFTPYRDEPAFNLIYLGRKA</sequence>